<dbReference type="PANTHER" id="PTHR30461:SF23">
    <property type="entry name" value="DNA RECOMBINASE-RELATED"/>
    <property type="match status" value="1"/>
</dbReference>
<dbReference type="InterPro" id="IPR025827">
    <property type="entry name" value="Zn_ribbon_recom_dom"/>
</dbReference>
<dbReference type="RefSeq" id="WP_338529438.1">
    <property type="nucleotide sequence ID" value="NZ_CP030941.1"/>
</dbReference>
<dbReference type="Pfam" id="PF07508">
    <property type="entry name" value="Recombinase"/>
    <property type="match status" value="1"/>
</dbReference>
<name>A0ABY5MGB5_9HYPH</name>
<dbReference type="SMART" id="SM00857">
    <property type="entry name" value="Resolvase"/>
    <property type="match status" value="1"/>
</dbReference>
<dbReference type="Gene3D" id="3.90.1750.20">
    <property type="entry name" value="Putative Large Serine Recombinase, Chain B, Domain 2"/>
    <property type="match status" value="1"/>
</dbReference>
<evidence type="ECO:0008006" key="6">
    <source>
        <dbReference type="Google" id="ProtNLM"/>
    </source>
</evidence>
<organism evidence="4 5">
    <name type="scientific">Nitratireductor thuwali</name>
    <dbReference type="NCBI Taxonomy" id="2267699"/>
    <lineage>
        <taxon>Bacteria</taxon>
        <taxon>Pseudomonadati</taxon>
        <taxon>Pseudomonadota</taxon>
        <taxon>Alphaproteobacteria</taxon>
        <taxon>Hyphomicrobiales</taxon>
        <taxon>Phyllobacteriaceae</taxon>
        <taxon>Nitratireductor</taxon>
    </lineage>
</organism>
<dbReference type="PROSITE" id="PS51737">
    <property type="entry name" value="RECOMBINASE_DNA_BIND"/>
    <property type="match status" value="1"/>
</dbReference>
<feature type="domain" description="Resolvase/invertase-type recombinase catalytic" evidence="2">
    <location>
        <begin position="3"/>
        <end position="147"/>
    </location>
</feature>
<dbReference type="Pfam" id="PF13408">
    <property type="entry name" value="Zn_ribbon_recom"/>
    <property type="match status" value="1"/>
</dbReference>
<evidence type="ECO:0000259" key="3">
    <source>
        <dbReference type="PROSITE" id="PS51737"/>
    </source>
</evidence>
<sequence length="560" mass="62468">MMRVAFYARYSSDNQRDASIEDQFRLCQEYAVREGWRPVERYSDAAISGSSTIRRPGIQQLLTDAQRGRFDAVLAEALDRISRDQADVATLYKHLKFAGVTIVTLAEGEVSELHVGLKGTMNALFLKDLALKTHRGLRGRVENGKAGGGLCYGYRVMKKTDANGELMRGDREIVPEEARIIRRIFREFASGKSPKAIAVDLNKAGIPGPLGRAWGDTSIRGHICRGTGILNNELYTGVLVWNRQRFIKDPSTGKRVSRPNPESEWIRTEVSHLRIVGNELWQAAKTRQRQIAALFEATTNGVREARAKKLHSLRRPVSLLSGLLTCGCCGGRYGFILPSRFGCLNHHRRGTCENNRTILRNKIEERVLAGLKHRLVSAESVDAAVRAYADEVNRLNRERRVQVEVDRKALQKIEQAMAAIIAAIEDGMYQPAMKARMEELERKKAEIKDRMAQAPADVPYVHPNIANVYKIRVETFTEALDDPESGRQAAEALRSLIGEVVLFPGSKRGEVHAELRGELMGILDLANPDGTMRGRGVMTGVEASPRNQFDQKTSLKSIGC</sequence>
<dbReference type="PANTHER" id="PTHR30461">
    <property type="entry name" value="DNA-INVERTASE FROM LAMBDOID PROPHAGE"/>
    <property type="match status" value="1"/>
</dbReference>
<dbReference type="InterPro" id="IPR050639">
    <property type="entry name" value="SSR_resolvase"/>
</dbReference>
<dbReference type="PROSITE" id="PS51736">
    <property type="entry name" value="RECOMBINASES_3"/>
    <property type="match status" value="1"/>
</dbReference>
<dbReference type="InterPro" id="IPR011109">
    <property type="entry name" value="DNA_bind_recombinase_dom"/>
</dbReference>
<dbReference type="Proteomes" id="UP001342418">
    <property type="component" value="Chromosome"/>
</dbReference>
<dbReference type="SUPFAM" id="SSF53041">
    <property type="entry name" value="Resolvase-like"/>
    <property type="match status" value="1"/>
</dbReference>
<protein>
    <recommendedName>
        <fullName evidence="6">Recombinase family protein</fullName>
    </recommendedName>
</protein>
<keyword evidence="5" id="KW-1185">Reference proteome</keyword>
<dbReference type="InterPro" id="IPR006119">
    <property type="entry name" value="Resolv_N"/>
</dbReference>
<feature type="coiled-coil region" evidence="1">
    <location>
        <begin position="430"/>
        <end position="457"/>
    </location>
</feature>
<keyword evidence="1" id="KW-0175">Coiled coil</keyword>
<dbReference type="InterPro" id="IPR036162">
    <property type="entry name" value="Resolvase-like_N_sf"/>
</dbReference>
<dbReference type="Gene3D" id="3.40.50.1390">
    <property type="entry name" value="Resolvase, N-terminal catalytic domain"/>
    <property type="match status" value="1"/>
</dbReference>
<dbReference type="EMBL" id="CP030941">
    <property type="protein sequence ID" value="UUP17070.1"/>
    <property type="molecule type" value="Genomic_DNA"/>
</dbReference>
<proteinExistence type="predicted"/>
<evidence type="ECO:0000256" key="1">
    <source>
        <dbReference type="SAM" id="Coils"/>
    </source>
</evidence>
<accession>A0ABY5MGB5</accession>
<evidence type="ECO:0000313" key="5">
    <source>
        <dbReference type="Proteomes" id="UP001342418"/>
    </source>
</evidence>
<feature type="domain" description="Recombinase" evidence="3">
    <location>
        <begin position="151"/>
        <end position="294"/>
    </location>
</feature>
<dbReference type="InterPro" id="IPR038109">
    <property type="entry name" value="DNA_bind_recomb_sf"/>
</dbReference>
<evidence type="ECO:0000313" key="4">
    <source>
        <dbReference type="EMBL" id="UUP17070.1"/>
    </source>
</evidence>
<dbReference type="CDD" id="cd00338">
    <property type="entry name" value="Ser_Recombinase"/>
    <property type="match status" value="1"/>
</dbReference>
<dbReference type="Pfam" id="PF00239">
    <property type="entry name" value="Resolvase"/>
    <property type="match status" value="1"/>
</dbReference>
<gene>
    <name evidence="4" type="ORF">NTH_01521</name>
</gene>
<evidence type="ECO:0000259" key="2">
    <source>
        <dbReference type="PROSITE" id="PS51736"/>
    </source>
</evidence>
<reference evidence="4 5" key="1">
    <citation type="submission" date="2018-07" db="EMBL/GenBank/DDBJ databases">
        <title>Genome sequence of Nitratireductor thuwali#1536.</title>
        <authorList>
            <person name="Michoud G."/>
            <person name="Merlino G."/>
            <person name="Sefrji F.O."/>
            <person name="Daffonchio D."/>
        </authorList>
    </citation>
    <scope>NUCLEOTIDE SEQUENCE [LARGE SCALE GENOMIC DNA]</scope>
    <source>
        <strain evidence="5">Nit1536</strain>
    </source>
</reference>